<dbReference type="InterPro" id="IPR017972">
    <property type="entry name" value="Cyt_P450_CS"/>
</dbReference>
<keyword evidence="6 10" id="KW-0560">Oxidoreductase</keyword>
<dbReference type="GO" id="GO:0016705">
    <property type="term" value="F:oxidoreductase activity, acting on paired donors, with incorporation or reduction of molecular oxygen"/>
    <property type="evidence" value="ECO:0007669"/>
    <property type="project" value="InterPro"/>
</dbReference>
<evidence type="ECO:0000256" key="5">
    <source>
        <dbReference type="ARBA" id="ARBA00022723"/>
    </source>
</evidence>
<dbReference type="SUPFAM" id="SSF48264">
    <property type="entry name" value="Cytochrome P450"/>
    <property type="match status" value="1"/>
</dbReference>
<dbReference type="STRING" id="71717.A0A4Y7T5L5"/>
<evidence type="ECO:0000256" key="1">
    <source>
        <dbReference type="ARBA" id="ARBA00001971"/>
    </source>
</evidence>
<organism evidence="11 12">
    <name type="scientific">Coprinellus micaceus</name>
    <name type="common">Glistening ink-cap mushroom</name>
    <name type="synonym">Coprinus micaceus</name>
    <dbReference type="NCBI Taxonomy" id="71717"/>
    <lineage>
        <taxon>Eukaryota</taxon>
        <taxon>Fungi</taxon>
        <taxon>Dikarya</taxon>
        <taxon>Basidiomycota</taxon>
        <taxon>Agaricomycotina</taxon>
        <taxon>Agaricomycetes</taxon>
        <taxon>Agaricomycetidae</taxon>
        <taxon>Agaricales</taxon>
        <taxon>Agaricineae</taxon>
        <taxon>Psathyrellaceae</taxon>
        <taxon>Coprinellus</taxon>
    </lineage>
</organism>
<dbReference type="PRINTS" id="PR00463">
    <property type="entry name" value="EP450I"/>
</dbReference>
<evidence type="ECO:0000313" key="12">
    <source>
        <dbReference type="Proteomes" id="UP000298030"/>
    </source>
</evidence>
<keyword evidence="5 9" id="KW-0479">Metal-binding</keyword>
<dbReference type="OrthoDB" id="2789670at2759"/>
<evidence type="ECO:0000256" key="2">
    <source>
        <dbReference type="ARBA" id="ARBA00005179"/>
    </source>
</evidence>
<dbReference type="InterPro" id="IPR050364">
    <property type="entry name" value="Cytochrome_P450_fung"/>
</dbReference>
<reference evidence="11 12" key="1">
    <citation type="journal article" date="2019" name="Nat. Ecol. Evol.">
        <title>Megaphylogeny resolves global patterns of mushroom evolution.</title>
        <authorList>
            <person name="Varga T."/>
            <person name="Krizsan K."/>
            <person name="Foldi C."/>
            <person name="Dima B."/>
            <person name="Sanchez-Garcia M."/>
            <person name="Sanchez-Ramirez S."/>
            <person name="Szollosi G.J."/>
            <person name="Szarkandi J.G."/>
            <person name="Papp V."/>
            <person name="Albert L."/>
            <person name="Andreopoulos W."/>
            <person name="Angelini C."/>
            <person name="Antonin V."/>
            <person name="Barry K.W."/>
            <person name="Bougher N.L."/>
            <person name="Buchanan P."/>
            <person name="Buyck B."/>
            <person name="Bense V."/>
            <person name="Catcheside P."/>
            <person name="Chovatia M."/>
            <person name="Cooper J."/>
            <person name="Damon W."/>
            <person name="Desjardin D."/>
            <person name="Finy P."/>
            <person name="Geml J."/>
            <person name="Haridas S."/>
            <person name="Hughes K."/>
            <person name="Justo A."/>
            <person name="Karasinski D."/>
            <person name="Kautmanova I."/>
            <person name="Kiss B."/>
            <person name="Kocsube S."/>
            <person name="Kotiranta H."/>
            <person name="LaButti K.M."/>
            <person name="Lechner B.E."/>
            <person name="Liimatainen K."/>
            <person name="Lipzen A."/>
            <person name="Lukacs Z."/>
            <person name="Mihaltcheva S."/>
            <person name="Morgado L.N."/>
            <person name="Niskanen T."/>
            <person name="Noordeloos M.E."/>
            <person name="Ohm R.A."/>
            <person name="Ortiz-Santana B."/>
            <person name="Ovrebo C."/>
            <person name="Racz N."/>
            <person name="Riley R."/>
            <person name="Savchenko A."/>
            <person name="Shiryaev A."/>
            <person name="Soop K."/>
            <person name="Spirin V."/>
            <person name="Szebenyi C."/>
            <person name="Tomsovsky M."/>
            <person name="Tulloss R.E."/>
            <person name="Uehling J."/>
            <person name="Grigoriev I.V."/>
            <person name="Vagvolgyi C."/>
            <person name="Papp T."/>
            <person name="Martin F.M."/>
            <person name="Miettinen O."/>
            <person name="Hibbett D.S."/>
            <person name="Nagy L.G."/>
        </authorList>
    </citation>
    <scope>NUCLEOTIDE SEQUENCE [LARGE SCALE GENOMIC DNA]</scope>
    <source>
        <strain evidence="11 12">FP101781</strain>
    </source>
</reference>
<evidence type="ECO:0000256" key="7">
    <source>
        <dbReference type="ARBA" id="ARBA00023004"/>
    </source>
</evidence>
<evidence type="ECO:0000256" key="3">
    <source>
        <dbReference type="ARBA" id="ARBA00010617"/>
    </source>
</evidence>
<dbReference type="AlphaFoldDB" id="A0A4Y7T5L5"/>
<evidence type="ECO:0000256" key="10">
    <source>
        <dbReference type="RuleBase" id="RU000461"/>
    </source>
</evidence>
<dbReference type="InterPro" id="IPR036396">
    <property type="entry name" value="Cyt_P450_sf"/>
</dbReference>
<dbReference type="GO" id="GO:0020037">
    <property type="term" value="F:heme binding"/>
    <property type="evidence" value="ECO:0007669"/>
    <property type="project" value="InterPro"/>
</dbReference>
<keyword evidence="7 9" id="KW-0408">Iron</keyword>
<evidence type="ECO:0000256" key="4">
    <source>
        <dbReference type="ARBA" id="ARBA00022617"/>
    </source>
</evidence>
<dbReference type="Proteomes" id="UP000298030">
    <property type="component" value="Unassembled WGS sequence"/>
</dbReference>
<comment type="similarity">
    <text evidence="3 10">Belongs to the cytochrome P450 family.</text>
</comment>
<sequence length="509" mass="56882">MAVTEALVAFSNEPRNVVVTVLCCTIAMMIRKRVKKSRGLPLPPGPKGNWLFGYPIPKAFAYRHFEELTKEYGPMFTIRQGFKNVIVIGRMQAAIDIMEKEGAALVDRPTSISAGETLSGGMRMLLTPAGERFKKMRRALHSHLQPKVVQSYGPVLMKNARQHIMDIAEDPSQHQEHAKRYSASVVMYLAYGKTPTGPDDPDIAAVNRCLTRLGVTIRPGVWKVDLYPWLRYVPGYLDELKEGHREELTLFKTQLGLVKRAVERGEEVGNSFGKYLLDRQAELELSDDETAYLAGSMFGAGSDTTASAISVAVMAAACYPEVQKRVQEELDQVVGTERAPTFDDEHSLPQTMAFVLETMRWRPVTAGGFPHKATKDLVWREYVIPKGTTVMGNVWAVGRDPEYFPDPEAFNPQRWLTDDGKLKEDMKSYPFGFGRRVCPGQHMATASIFLNTALTQWAFTIKADPSAPIDTLAFTESANAHPQPFKAIFEPRSAKTLEGVRELMEDYGL</sequence>
<evidence type="ECO:0000256" key="6">
    <source>
        <dbReference type="ARBA" id="ARBA00023002"/>
    </source>
</evidence>
<gene>
    <name evidence="11" type="ORF">FA13DRAFT_1665696</name>
</gene>
<dbReference type="InterPro" id="IPR001128">
    <property type="entry name" value="Cyt_P450"/>
</dbReference>
<dbReference type="EMBL" id="QPFP01000028">
    <property type="protein sequence ID" value="TEB29238.1"/>
    <property type="molecule type" value="Genomic_DNA"/>
</dbReference>
<dbReference type="PRINTS" id="PR00385">
    <property type="entry name" value="P450"/>
</dbReference>
<dbReference type="Gene3D" id="1.10.630.10">
    <property type="entry name" value="Cytochrome P450"/>
    <property type="match status" value="1"/>
</dbReference>
<dbReference type="PANTHER" id="PTHR46300">
    <property type="entry name" value="P450, PUTATIVE (EUROFUNG)-RELATED-RELATED"/>
    <property type="match status" value="1"/>
</dbReference>
<accession>A0A4Y7T5L5</accession>
<dbReference type="CDD" id="cd11065">
    <property type="entry name" value="CYP64-like"/>
    <property type="match status" value="1"/>
</dbReference>
<comment type="cofactor">
    <cofactor evidence="1 9">
        <name>heme</name>
        <dbReference type="ChEBI" id="CHEBI:30413"/>
    </cofactor>
</comment>
<name>A0A4Y7T5L5_COPMI</name>
<keyword evidence="12" id="KW-1185">Reference proteome</keyword>
<dbReference type="GO" id="GO:0004497">
    <property type="term" value="F:monooxygenase activity"/>
    <property type="evidence" value="ECO:0007669"/>
    <property type="project" value="UniProtKB-KW"/>
</dbReference>
<protein>
    <submittedName>
        <fullName evidence="11">Cytochrome P450</fullName>
    </submittedName>
</protein>
<dbReference type="PANTHER" id="PTHR46300:SF1">
    <property type="entry name" value="P450, PUTATIVE (EUROFUNG)-RELATED"/>
    <property type="match status" value="1"/>
</dbReference>
<evidence type="ECO:0000256" key="9">
    <source>
        <dbReference type="PIRSR" id="PIRSR602401-1"/>
    </source>
</evidence>
<feature type="binding site" description="axial binding residue" evidence="9">
    <location>
        <position position="438"/>
    </location>
    <ligand>
        <name>heme</name>
        <dbReference type="ChEBI" id="CHEBI:30413"/>
    </ligand>
    <ligandPart>
        <name>Fe</name>
        <dbReference type="ChEBI" id="CHEBI:18248"/>
    </ligandPart>
</feature>
<dbReference type="GO" id="GO:0005506">
    <property type="term" value="F:iron ion binding"/>
    <property type="evidence" value="ECO:0007669"/>
    <property type="project" value="InterPro"/>
</dbReference>
<keyword evidence="8 10" id="KW-0503">Monooxygenase</keyword>
<comment type="pathway">
    <text evidence="2">Secondary metabolite biosynthesis.</text>
</comment>
<evidence type="ECO:0000313" key="11">
    <source>
        <dbReference type="EMBL" id="TEB29238.1"/>
    </source>
</evidence>
<dbReference type="Pfam" id="PF00067">
    <property type="entry name" value="p450"/>
    <property type="match status" value="1"/>
</dbReference>
<dbReference type="InterPro" id="IPR002401">
    <property type="entry name" value="Cyt_P450_E_grp-I"/>
</dbReference>
<comment type="caution">
    <text evidence="11">The sequence shown here is derived from an EMBL/GenBank/DDBJ whole genome shotgun (WGS) entry which is preliminary data.</text>
</comment>
<keyword evidence="4 9" id="KW-0349">Heme</keyword>
<evidence type="ECO:0000256" key="8">
    <source>
        <dbReference type="ARBA" id="ARBA00023033"/>
    </source>
</evidence>
<dbReference type="PROSITE" id="PS00086">
    <property type="entry name" value="CYTOCHROME_P450"/>
    <property type="match status" value="1"/>
</dbReference>
<proteinExistence type="inferred from homology"/>